<name>A0A1F6A5J9_9BACT</name>
<dbReference type="AlphaFoldDB" id="A0A1F6A5J9"/>
<dbReference type="STRING" id="1798384.A3D03_06280"/>
<organism evidence="2 3">
    <name type="scientific">Candidatus Gottesmanbacteria bacterium RIFCSPHIGHO2_02_FULL_40_13</name>
    <dbReference type="NCBI Taxonomy" id="1798384"/>
    <lineage>
        <taxon>Bacteria</taxon>
        <taxon>Candidatus Gottesmaniibacteriota</taxon>
    </lineage>
</organism>
<dbReference type="InterPro" id="IPR036291">
    <property type="entry name" value="NAD(P)-bd_dom_sf"/>
</dbReference>
<dbReference type="PANTHER" id="PTHR43000">
    <property type="entry name" value="DTDP-D-GLUCOSE 4,6-DEHYDRATASE-RELATED"/>
    <property type="match status" value="1"/>
</dbReference>
<gene>
    <name evidence="2" type="ORF">A3D03_06280</name>
</gene>
<proteinExistence type="predicted"/>
<sequence length="329" mass="37272">MLTKIAVIGSNSFSGSDFIDLILEKKRFKVIGISRSPEKSDIFLPYKRHGSSRFSFFQMDLNQDLKKICRFLNDFKPQYVVNFAAQSEVAPSWEHPEHWFQTNTVALAGLINHLRSAKYLKKYLHISSPEVYGSCEGTVTEKAPLNPSTPYAASKAAADLLLMTFVKNFNFPLITIRSTNVYGAHQQLFKIIPRSIINIRKGIKIRLHGGGRAVKSYIHIRDISRGELLALKKGKIGEIYHLSPAKGISVKNAVKLICDKMKVDFTKAMITVGERLGQDKAYVIDSSKIRRLGWSEQTSLDKGLRDVISWIDKNWQVIKNMPSDYKHTP</sequence>
<reference evidence="2 3" key="1">
    <citation type="journal article" date="2016" name="Nat. Commun.">
        <title>Thousands of microbial genomes shed light on interconnected biogeochemical processes in an aquifer system.</title>
        <authorList>
            <person name="Anantharaman K."/>
            <person name="Brown C.T."/>
            <person name="Hug L.A."/>
            <person name="Sharon I."/>
            <person name="Castelle C.J."/>
            <person name="Probst A.J."/>
            <person name="Thomas B.C."/>
            <person name="Singh A."/>
            <person name="Wilkins M.J."/>
            <person name="Karaoz U."/>
            <person name="Brodie E.L."/>
            <person name="Williams K.H."/>
            <person name="Hubbard S.S."/>
            <person name="Banfield J.F."/>
        </authorList>
    </citation>
    <scope>NUCLEOTIDE SEQUENCE [LARGE SCALE GENOMIC DNA]</scope>
</reference>
<evidence type="ECO:0000313" key="3">
    <source>
        <dbReference type="Proteomes" id="UP000177092"/>
    </source>
</evidence>
<dbReference type="Gene3D" id="3.40.50.720">
    <property type="entry name" value="NAD(P)-binding Rossmann-like Domain"/>
    <property type="match status" value="1"/>
</dbReference>
<dbReference type="EMBL" id="MFJN01000060">
    <property type="protein sequence ID" value="OGG20015.1"/>
    <property type="molecule type" value="Genomic_DNA"/>
</dbReference>
<feature type="domain" description="NAD(P)-binding" evidence="1">
    <location>
        <begin position="8"/>
        <end position="306"/>
    </location>
</feature>
<protein>
    <recommendedName>
        <fullName evidence="1">NAD(P)-binding domain-containing protein</fullName>
    </recommendedName>
</protein>
<dbReference type="InterPro" id="IPR016040">
    <property type="entry name" value="NAD(P)-bd_dom"/>
</dbReference>
<dbReference type="Pfam" id="PF16363">
    <property type="entry name" value="GDP_Man_Dehyd"/>
    <property type="match status" value="1"/>
</dbReference>
<dbReference type="SUPFAM" id="SSF51735">
    <property type="entry name" value="NAD(P)-binding Rossmann-fold domains"/>
    <property type="match status" value="1"/>
</dbReference>
<comment type="caution">
    <text evidence="2">The sequence shown here is derived from an EMBL/GenBank/DDBJ whole genome shotgun (WGS) entry which is preliminary data.</text>
</comment>
<dbReference type="Proteomes" id="UP000177092">
    <property type="component" value="Unassembled WGS sequence"/>
</dbReference>
<accession>A0A1F6A5J9</accession>
<evidence type="ECO:0000313" key="2">
    <source>
        <dbReference type="EMBL" id="OGG20015.1"/>
    </source>
</evidence>
<evidence type="ECO:0000259" key="1">
    <source>
        <dbReference type="Pfam" id="PF16363"/>
    </source>
</evidence>
<dbReference type="Gene3D" id="3.90.25.10">
    <property type="entry name" value="UDP-galactose 4-epimerase, domain 1"/>
    <property type="match status" value="1"/>
</dbReference>